<evidence type="ECO:0000313" key="4">
    <source>
        <dbReference type="Proteomes" id="UP000800093"/>
    </source>
</evidence>
<dbReference type="AlphaFoldDB" id="A0A9P4K3Z8"/>
<feature type="compositionally biased region" description="Basic and acidic residues" evidence="1">
    <location>
        <begin position="341"/>
        <end position="359"/>
    </location>
</feature>
<sequence>MLCATCVSIFQGPSKQGVHHVNFGNLVKAATNGCKICIFLYRFRDDRGADESGRENMQPFTTFRFHYFSTAELGWGILFYSPVSWITTKRVDFVQFHVSQPGQMPNWWPGFLRQVNHDLLSEPWRVRSDKFPSRFIPANTGDIEVARLGLEWLNACILHHATCDEINGPRDLTVYPQRLLDVGTSDSRICRLIITQFEQPPAGSRYATLSHCWGRNPSFKTLTSENITKLQENIPSEWLPKSFVESIQTCRRLGIQYLWIDSLCIIQSGPGSEEDWQAHAAVMDVIYTNCVLNIAIDDASNPDQGAFTDRDSAFIQTAFVYAPSSMEFHTPIYPHQSELPSHTDEEGSVKSRNDSEKYNKSTGQGDGTSSLVTLFTFHDDSQSYLWSVYHPLQSRGWVFQERLMAPRTLHFGKDMIHWECNEKSLGEYLPWGLPGSGDAFHAASSRPEAIADLHDVWFRCVDDYSGTDLTYPEKDKLTAIAAIAKRIGRIIPGSYCAGLFESSLPQGLLWVQRLSGVNLDSDRDPVYRAPSWSWASVDGGVGFTRHVTGRTHIMAKLESTSVELREPYNPYGQVLSGDIVIRGHILHLLPSQLRLEYGWQAFEGYLEKYESCGGLFTLCIMQGPRDVVAYPDGRGLIPGVFGILLARLDPDIFQRVGYFEIAAYHSLPDIIKESEQRRVKII</sequence>
<name>A0A9P4K3Z8_9PLEO</name>
<protein>
    <submittedName>
        <fullName evidence="3">HET-domain-containing protein</fullName>
    </submittedName>
</protein>
<dbReference type="OrthoDB" id="2958217at2759"/>
<comment type="caution">
    <text evidence="3">The sequence shown here is derived from an EMBL/GenBank/DDBJ whole genome shotgun (WGS) entry which is preliminary data.</text>
</comment>
<proteinExistence type="predicted"/>
<dbReference type="InterPro" id="IPR010730">
    <property type="entry name" value="HET"/>
</dbReference>
<accession>A0A9P4K3Z8</accession>
<dbReference type="EMBL" id="ML986669">
    <property type="protein sequence ID" value="KAF2260882.1"/>
    <property type="molecule type" value="Genomic_DNA"/>
</dbReference>
<dbReference type="PANTHER" id="PTHR33112:SF16">
    <property type="entry name" value="HETEROKARYON INCOMPATIBILITY DOMAIN-CONTAINING PROTEIN"/>
    <property type="match status" value="1"/>
</dbReference>
<dbReference type="Proteomes" id="UP000800093">
    <property type="component" value="Unassembled WGS sequence"/>
</dbReference>
<feature type="domain" description="Heterokaryon incompatibility" evidence="2">
    <location>
        <begin position="206"/>
        <end position="401"/>
    </location>
</feature>
<reference evidence="4" key="1">
    <citation type="journal article" date="2020" name="Stud. Mycol.">
        <title>101 Dothideomycetes genomes: A test case for predicting lifestyles and emergence of pathogens.</title>
        <authorList>
            <person name="Haridas S."/>
            <person name="Albert R."/>
            <person name="Binder M."/>
            <person name="Bloem J."/>
            <person name="LaButti K."/>
            <person name="Salamov A."/>
            <person name="Andreopoulos B."/>
            <person name="Baker S."/>
            <person name="Barry K."/>
            <person name="Bills G."/>
            <person name="Bluhm B."/>
            <person name="Cannon C."/>
            <person name="Castanera R."/>
            <person name="Culley D."/>
            <person name="Daum C."/>
            <person name="Ezra D."/>
            <person name="Gonzalez J."/>
            <person name="Henrissat B."/>
            <person name="Kuo A."/>
            <person name="Liang C."/>
            <person name="Lipzen A."/>
            <person name="Lutzoni F."/>
            <person name="Magnuson J."/>
            <person name="Mondo S."/>
            <person name="Nolan M."/>
            <person name="Ohm R."/>
            <person name="Pangilinan J."/>
            <person name="Park H.-J."/>
            <person name="Ramirez L."/>
            <person name="Alfaro M."/>
            <person name="Sun H."/>
            <person name="Tritt A."/>
            <person name="Yoshinaga Y."/>
            <person name="Zwiers L.-H."/>
            <person name="Turgeon B."/>
            <person name="Goodwin S."/>
            <person name="Spatafora J."/>
            <person name="Crous P."/>
            <person name="Grigoriev I."/>
        </authorList>
    </citation>
    <scope>NUCLEOTIDE SEQUENCE [LARGE SCALE GENOMIC DNA]</scope>
    <source>
        <strain evidence="4">CBS 304.66</strain>
    </source>
</reference>
<gene>
    <name evidence="3" type="ORF">CC78DRAFT_522595</name>
</gene>
<organism evidence="3 4">
    <name type="scientific">Lojkania enalia</name>
    <dbReference type="NCBI Taxonomy" id="147567"/>
    <lineage>
        <taxon>Eukaryota</taxon>
        <taxon>Fungi</taxon>
        <taxon>Dikarya</taxon>
        <taxon>Ascomycota</taxon>
        <taxon>Pezizomycotina</taxon>
        <taxon>Dothideomycetes</taxon>
        <taxon>Pleosporomycetidae</taxon>
        <taxon>Pleosporales</taxon>
        <taxon>Pleosporales incertae sedis</taxon>
        <taxon>Lojkania</taxon>
    </lineage>
</organism>
<dbReference type="Pfam" id="PF06985">
    <property type="entry name" value="HET"/>
    <property type="match status" value="1"/>
</dbReference>
<evidence type="ECO:0000313" key="3">
    <source>
        <dbReference type="EMBL" id="KAF2260882.1"/>
    </source>
</evidence>
<evidence type="ECO:0000256" key="1">
    <source>
        <dbReference type="SAM" id="MobiDB-lite"/>
    </source>
</evidence>
<feature type="region of interest" description="Disordered" evidence="1">
    <location>
        <begin position="333"/>
        <end position="365"/>
    </location>
</feature>
<keyword evidence="4" id="KW-1185">Reference proteome</keyword>
<evidence type="ECO:0000259" key="2">
    <source>
        <dbReference type="Pfam" id="PF06985"/>
    </source>
</evidence>
<dbReference type="PANTHER" id="PTHR33112">
    <property type="entry name" value="DOMAIN PROTEIN, PUTATIVE-RELATED"/>
    <property type="match status" value="1"/>
</dbReference>